<evidence type="ECO:0008006" key="6">
    <source>
        <dbReference type="Google" id="ProtNLM"/>
    </source>
</evidence>
<accession>A0A0J7ZA66</accession>
<dbReference type="RefSeq" id="WP_048583374.1">
    <property type="nucleotide sequence ID" value="NZ_LFNT01000028.1"/>
</dbReference>
<dbReference type="InterPro" id="IPR020904">
    <property type="entry name" value="Sc_DH/Rdtase_CS"/>
</dbReference>
<dbReference type="PROSITE" id="PS00061">
    <property type="entry name" value="ADH_SHORT"/>
    <property type="match status" value="1"/>
</dbReference>
<dbReference type="PANTHER" id="PTHR44169:SF6">
    <property type="entry name" value="NADPH-DEPENDENT 1-ACYLDIHYDROXYACETONE PHOSPHATE REDUCTASE"/>
    <property type="match status" value="1"/>
</dbReference>
<comment type="similarity">
    <text evidence="1 3">Belongs to the short-chain dehydrogenases/reductases (SDR) family.</text>
</comment>
<evidence type="ECO:0000256" key="2">
    <source>
        <dbReference type="ARBA" id="ARBA00023002"/>
    </source>
</evidence>
<dbReference type="PANTHER" id="PTHR44169">
    <property type="entry name" value="NADPH-DEPENDENT 1-ACYLDIHYDROXYACETONE PHOSPHATE REDUCTASE"/>
    <property type="match status" value="1"/>
</dbReference>
<dbReference type="InterPro" id="IPR036291">
    <property type="entry name" value="NAD(P)-bd_dom_sf"/>
</dbReference>
<sequence>MSVALVTGTSAGIGLETALTLSRRGVTTYASMRNTAKAGELRERAAAEGLTAEVITLDVNDNASVTAAVRSIEDRHGAVDILVNNAGNHHTGPIEALPLEQAESIIDTNLMGPVRTTRAVLPAMRARGNGVIANIGSIWGRLPSAPQTAFYNASKAGLSAITESLAWEVGHFGIRVLHLAPEVFSTDIAHRQSPEYAEPYTADAQWVDHFRQVSSQGAPSPAVAAESIVEAVLGPGTPLHQYIGPGASKPLFDIAAAAAGSYERWAESALPLFESIAGPRPVPSSAEDDPHQ</sequence>
<dbReference type="Proteomes" id="UP000037432">
    <property type="component" value="Unassembled WGS sequence"/>
</dbReference>
<dbReference type="SUPFAM" id="SSF51735">
    <property type="entry name" value="NAD(P)-binding Rossmann-fold domains"/>
    <property type="match status" value="1"/>
</dbReference>
<dbReference type="PRINTS" id="PR00081">
    <property type="entry name" value="GDHRDH"/>
</dbReference>
<comment type="caution">
    <text evidence="4">The sequence shown here is derived from an EMBL/GenBank/DDBJ whole genome shotgun (WGS) entry which is preliminary data.</text>
</comment>
<proteinExistence type="inferred from homology"/>
<evidence type="ECO:0000256" key="1">
    <source>
        <dbReference type="ARBA" id="ARBA00006484"/>
    </source>
</evidence>
<dbReference type="InterPro" id="IPR002347">
    <property type="entry name" value="SDR_fam"/>
</dbReference>
<dbReference type="GO" id="GO:0016491">
    <property type="term" value="F:oxidoreductase activity"/>
    <property type="evidence" value="ECO:0007669"/>
    <property type="project" value="UniProtKB-KW"/>
</dbReference>
<keyword evidence="2" id="KW-0560">Oxidoreductase</keyword>
<dbReference type="EMBL" id="LFNT01000028">
    <property type="protein sequence ID" value="KMS72372.1"/>
    <property type="molecule type" value="Genomic_DNA"/>
</dbReference>
<evidence type="ECO:0000313" key="4">
    <source>
        <dbReference type="EMBL" id="KMS72372.1"/>
    </source>
</evidence>
<dbReference type="Pfam" id="PF00106">
    <property type="entry name" value="adh_short"/>
    <property type="match status" value="1"/>
</dbReference>
<dbReference type="Gene3D" id="3.40.50.720">
    <property type="entry name" value="NAD(P)-binding Rossmann-like Domain"/>
    <property type="match status" value="1"/>
</dbReference>
<dbReference type="AlphaFoldDB" id="A0A0J7ZA66"/>
<evidence type="ECO:0000256" key="3">
    <source>
        <dbReference type="RuleBase" id="RU000363"/>
    </source>
</evidence>
<dbReference type="PRINTS" id="PR00080">
    <property type="entry name" value="SDRFAMILY"/>
</dbReference>
<protein>
    <recommendedName>
        <fullName evidence="6">Short-chain dehydrogenase</fullName>
    </recommendedName>
</protein>
<gene>
    <name evidence="4" type="ORF">ACM01_23845</name>
</gene>
<dbReference type="OrthoDB" id="3178062at2"/>
<dbReference type="PATRIC" id="fig|1938.3.peg.4602"/>
<name>A0A0J7ZA66_STRVR</name>
<reference evidence="4 5" key="1">
    <citation type="submission" date="2015-06" db="EMBL/GenBank/DDBJ databases">
        <authorList>
            <person name="Ju K.-S."/>
            <person name="Doroghazi J.R."/>
            <person name="Metcalf W.W."/>
        </authorList>
    </citation>
    <scope>NUCLEOTIDE SEQUENCE [LARGE SCALE GENOMIC DNA]</scope>
    <source>
        <strain evidence="4 5">NRRL 3414</strain>
    </source>
</reference>
<dbReference type="CDD" id="cd05374">
    <property type="entry name" value="17beta-HSD-like_SDR_c"/>
    <property type="match status" value="1"/>
</dbReference>
<evidence type="ECO:0000313" key="5">
    <source>
        <dbReference type="Proteomes" id="UP000037432"/>
    </source>
</evidence>
<organism evidence="4 5">
    <name type="scientific">Streptomyces viridochromogenes</name>
    <dbReference type="NCBI Taxonomy" id="1938"/>
    <lineage>
        <taxon>Bacteria</taxon>
        <taxon>Bacillati</taxon>
        <taxon>Actinomycetota</taxon>
        <taxon>Actinomycetes</taxon>
        <taxon>Kitasatosporales</taxon>
        <taxon>Streptomycetaceae</taxon>
        <taxon>Streptomyces</taxon>
    </lineage>
</organism>